<dbReference type="GO" id="GO:0016020">
    <property type="term" value="C:membrane"/>
    <property type="evidence" value="ECO:0007669"/>
    <property type="project" value="InterPro"/>
</dbReference>
<comment type="subcellular location">
    <subcellularLocation>
        <location evidence="1">Endomembrane system</location>
    </subcellularLocation>
</comment>
<comment type="caution">
    <text evidence="9">The sequence shown here is derived from an EMBL/GenBank/DDBJ whole genome shotgun (WGS) entry which is preliminary data.</text>
</comment>
<evidence type="ECO:0000256" key="7">
    <source>
        <dbReference type="SAM" id="SignalP"/>
    </source>
</evidence>
<keyword evidence="4 6" id="KW-0472">Membrane</keyword>
<dbReference type="GO" id="GO:0034975">
    <property type="term" value="P:protein folding in endoplasmic reticulum"/>
    <property type="evidence" value="ECO:0007669"/>
    <property type="project" value="TreeGrafter"/>
</dbReference>
<feature type="signal peptide" evidence="7">
    <location>
        <begin position="1"/>
        <end position="21"/>
    </location>
</feature>
<gene>
    <name evidence="9" type="ORF">LTR05_006859</name>
</gene>
<dbReference type="FunFam" id="2.60.120.260:FF:000082">
    <property type="entry name" value="Sad1/UNC domain protein"/>
    <property type="match status" value="1"/>
</dbReference>
<feature type="compositionally biased region" description="Polar residues" evidence="5">
    <location>
        <begin position="518"/>
        <end position="539"/>
    </location>
</feature>
<dbReference type="AlphaFoldDB" id="A0AAN7SVX8"/>
<feature type="compositionally biased region" description="Basic and acidic residues" evidence="5">
    <location>
        <begin position="794"/>
        <end position="804"/>
    </location>
</feature>
<feature type="region of interest" description="Disordered" evidence="5">
    <location>
        <begin position="213"/>
        <end position="247"/>
    </location>
</feature>
<dbReference type="InterPro" id="IPR045120">
    <property type="entry name" value="Suco/Slp1-like"/>
</dbReference>
<evidence type="ECO:0000256" key="4">
    <source>
        <dbReference type="ARBA" id="ARBA00023136"/>
    </source>
</evidence>
<feature type="region of interest" description="Disordered" evidence="5">
    <location>
        <begin position="491"/>
        <end position="607"/>
    </location>
</feature>
<feature type="compositionally biased region" description="Basic and acidic residues" evidence="5">
    <location>
        <begin position="166"/>
        <end position="179"/>
    </location>
</feature>
<dbReference type="EMBL" id="JAVRRJ010000007">
    <property type="protein sequence ID" value="KAK5082977.1"/>
    <property type="molecule type" value="Genomic_DNA"/>
</dbReference>
<evidence type="ECO:0000256" key="2">
    <source>
        <dbReference type="ARBA" id="ARBA00022692"/>
    </source>
</evidence>
<dbReference type="GO" id="GO:0005737">
    <property type="term" value="C:cytoplasm"/>
    <property type="evidence" value="ECO:0007669"/>
    <property type="project" value="TreeGrafter"/>
</dbReference>
<feature type="region of interest" description="Disordered" evidence="5">
    <location>
        <begin position="786"/>
        <end position="851"/>
    </location>
</feature>
<feature type="chain" id="PRO_5042846220" description="SUN domain-containing protein" evidence="7">
    <location>
        <begin position="22"/>
        <end position="956"/>
    </location>
</feature>
<evidence type="ECO:0000313" key="10">
    <source>
        <dbReference type="Proteomes" id="UP001309876"/>
    </source>
</evidence>
<name>A0AAN7SVX8_9EURO</name>
<dbReference type="GO" id="GO:0012505">
    <property type="term" value="C:endomembrane system"/>
    <property type="evidence" value="ECO:0007669"/>
    <property type="project" value="UniProtKB-SubCell"/>
</dbReference>
<feature type="region of interest" description="Disordered" evidence="5">
    <location>
        <begin position="158"/>
        <end position="182"/>
    </location>
</feature>
<evidence type="ECO:0000259" key="8">
    <source>
        <dbReference type="PROSITE" id="PS51469"/>
    </source>
</evidence>
<feature type="compositionally biased region" description="Polar residues" evidence="5">
    <location>
        <begin position="577"/>
        <end position="607"/>
    </location>
</feature>
<evidence type="ECO:0000256" key="6">
    <source>
        <dbReference type="SAM" id="Phobius"/>
    </source>
</evidence>
<feature type="region of interest" description="Disordered" evidence="5">
    <location>
        <begin position="866"/>
        <end position="916"/>
    </location>
</feature>
<organism evidence="9 10">
    <name type="scientific">Lithohypha guttulata</name>
    <dbReference type="NCBI Taxonomy" id="1690604"/>
    <lineage>
        <taxon>Eukaryota</taxon>
        <taxon>Fungi</taxon>
        <taxon>Dikarya</taxon>
        <taxon>Ascomycota</taxon>
        <taxon>Pezizomycotina</taxon>
        <taxon>Eurotiomycetes</taxon>
        <taxon>Chaetothyriomycetidae</taxon>
        <taxon>Chaetothyriales</taxon>
        <taxon>Trichomeriaceae</taxon>
        <taxon>Lithohypha</taxon>
    </lineage>
</organism>
<accession>A0AAN7SVX8</accession>
<reference evidence="9 10" key="1">
    <citation type="submission" date="2023-08" db="EMBL/GenBank/DDBJ databases">
        <title>Black Yeasts Isolated from many extreme environments.</title>
        <authorList>
            <person name="Coleine C."/>
            <person name="Stajich J.E."/>
            <person name="Selbmann L."/>
        </authorList>
    </citation>
    <scope>NUCLEOTIDE SEQUENCE [LARGE SCALE GENOMIC DNA]</scope>
    <source>
        <strain evidence="9 10">CCFEE 5910</strain>
    </source>
</reference>
<evidence type="ECO:0000256" key="3">
    <source>
        <dbReference type="ARBA" id="ARBA00022989"/>
    </source>
</evidence>
<dbReference type="PANTHER" id="PTHR12953:SF0">
    <property type="entry name" value="SUN DOMAIN-CONTAINING OSSIFICATION FACTOR"/>
    <property type="match status" value="1"/>
</dbReference>
<evidence type="ECO:0000313" key="9">
    <source>
        <dbReference type="EMBL" id="KAK5082977.1"/>
    </source>
</evidence>
<dbReference type="PROSITE" id="PS51469">
    <property type="entry name" value="SUN"/>
    <property type="match status" value="1"/>
</dbReference>
<dbReference type="Proteomes" id="UP001309876">
    <property type="component" value="Unassembled WGS sequence"/>
</dbReference>
<dbReference type="InterPro" id="IPR012919">
    <property type="entry name" value="SUN_dom"/>
</dbReference>
<dbReference type="PANTHER" id="PTHR12953">
    <property type="entry name" value="MEMBRANE PROTEIN CH1 RELATED"/>
    <property type="match status" value="1"/>
</dbReference>
<dbReference type="Gene3D" id="2.60.120.260">
    <property type="entry name" value="Galactose-binding domain-like"/>
    <property type="match status" value="1"/>
</dbReference>
<keyword evidence="2 6" id="KW-0812">Transmembrane</keyword>
<feature type="domain" description="SUN" evidence="8">
    <location>
        <begin position="221"/>
        <end position="394"/>
    </location>
</feature>
<protein>
    <recommendedName>
        <fullName evidence="8">SUN domain-containing protein</fullName>
    </recommendedName>
</protein>
<keyword evidence="7" id="KW-0732">Signal</keyword>
<keyword evidence="10" id="KW-1185">Reference proteome</keyword>
<dbReference type="Pfam" id="PF07738">
    <property type="entry name" value="Sad1_UNC"/>
    <property type="match status" value="1"/>
</dbReference>
<sequence length="956" mass="105049">MARTLRAIVQVLLFASAVSQSSDTGHLTSSSSSFCPSRTVNYITHKLPQQCLATSRAVNSSPTQAVSNSTTVAEIAETSTSISNLDPQEPQLKTVSAPLITLTATTLHESFRQPHATVVIEGHTPKELAIPDDTLSEDSALESGNFLSFEEWKKQNLKKAGQSEHIAQRDQGDGHEPRQRPAGVHNSLEVLGEDGEIDLDFSGFVPGHEKSFLETSRPVTGSQASEAEVTSDTKSGGKRRSKDAGRTSKERFNYASFDCAANFKKSNKEAKSAQAVLSENKDSYMLNQCSAQEKFIILELCNDILIDTVVLANFEFFSSTFRTFKVSVSDAYPVKVEKWKTLGVYEARNTREIQAFLVEDPIIWARYLRIEFLTHYGNEFYCPVSLVRVHGTTMMEDWKHYQGSASGEDSEEDEQVSAEEAVVDGSIIEVVAESASISSDTDATSITILHPEASQLPEDVEEASIQEVMPHTDTSTASIPPVEAVMSALASSSTCVPEDHTTDLQSGGRITSERSSIKAKTTLSGSSEIGSQPTANAMPSSSSTSTKSAKVQHAISSDIKNVTEHNSHEIATGAASMENSSQVSPNTTPATKNLNTTNISSASTMKPASSAVSLDKSRVSSTATQAQLAAPTTQDSFFKAVQKRVQMLEANSSLSLQYIEDQSRALRDAFKKVEQRQLARTSNFLDQLNQTVLIELREFRQQYDQLWQSTVIELEMQRERYEHDNKAINVRIGLLADEVIFQRRMAIMQMVLIVVCLVLVLFSRGTISNYLELPIVQNVLSRSPSSRWLNKSTDTTRRPLEPLHTRPAHQLRSERGGILKGHQRMRSEDSITDTQSGNDNYAPPTPVSDYGQRDELLSKDEINDPFDSEKEAAKYEDPEFDPSTIERPATSPPTLRVNGGSSSIAGTIEMSEDDVDSPVANRLLSHPATDQFLQHPLALHDESSVSKHLSWDLPDG</sequence>
<keyword evidence="3 6" id="KW-1133">Transmembrane helix</keyword>
<evidence type="ECO:0000256" key="5">
    <source>
        <dbReference type="SAM" id="MobiDB-lite"/>
    </source>
</evidence>
<evidence type="ECO:0000256" key="1">
    <source>
        <dbReference type="ARBA" id="ARBA00004308"/>
    </source>
</evidence>
<feature type="transmembrane region" description="Helical" evidence="6">
    <location>
        <begin position="745"/>
        <end position="762"/>
    </location>
</feature>
<feature type="compositionally biased region" description="Polar residues" evidence="5">
    <location>
        <begin position="213"/>
        <end position="234"/>
    </location>
</feature>
<proteinExistence type="predicted"/>
<feature type="compositionally biased region" description="Basic and acidic residues" evidence="5">
    <location>
        <begin position="866"/>
        <end position="877"/>
    </location>
</feature>